<feature type="chain" id="PRO_5021927655" description="Neutral/alkaline non-lysosomal ceramidase" evidence="1">
    <location>
        <begin position="27"/>
        <end position="466"/>
    </location>
</feature>
<protein>
    <recommendedName>
        <fullName evidence="4">Neutral/alkaline non-lysosomal ceramidase</fullName>
    </recommendedName>
</protein>
<keyword evidence="1" id="KW-0732">Signal</keyword>
<sequence precursor="true">MHHANPAWFLCHLLIAVCSATCVSYADEPPHEKNALRIARFDIDVTPPVGFMMAYDRVKRVDELGLRCRGLVLLGSQEPVAVCAVDWIGIGNEAHDAFRDAIARAAGTTRARVAVHTLHQHDAPRSDFTAERLLNEIGATDLGAHQGSFAREVLKELETAVAESIANAQPVTHAGFGNADVEKVASNRRLQDESGQVTQTRYTTCRDPKLRALPEGTIDPALSTLSFWNDDSPIAVLSYYACHPQSYYRTGVPSPDFPGIARIMRGQDLPSALHVHFNGAGGNIGAGKYNDGNKENRLILAARVADAMKRSLASTEKFAVTADDIGWSVQPVALPVSQHLKRDELREQLSQWKPNEYWGGPEQLAWVLRCESGHKIDLACLKVGNVRILHMPGELFVEYQLAAKAMRPDLQIAMAAYGDYGPGYIGIEEAYGQGGYETSERASKVAPSVEKVLIDGMKSLLGEESK</sequence>
<organism evidence="2 3">
    <name type="scientific">Stieleria marina</name>
    <dbReference type="NCBI Taxonomy" id="1930275"/>
    <lineage>
        <taxon>Bacteria</taxon>
        <taxon>Pseudomonadati</taxon>
        <taxon>Planctomycetota</taxon>
        <taxon>Planctomycetia</taxon>
        <taxon>Pirellulales</taxon>
        <taxon>Pirellulaceae</taxon>
        <taxon>Stieleria</taxon>
    </lineage>
</organism>
<dbReference type="AlphaFoldDB" id="A0A517NMQ5"/>
<proteinExistence type="predicted"/>
<keyword evidence="3" id="KW-1185">Reference proteome</keyword>
<evidence type="ECO:0000256" key="1">
    <source>
        <dbReference type="SAM" id="SignalP"/>
    </source>
</evidence>
<gene>
    <name evidence="2" type="ORF">K239x_03660</name>
</gene>
<dbReference type="EMBL" id="CP036526">
    <property type="protein sequence ID" value="QDT08427.1"/>
    <property type="molecule type" value="Genomic_DNA"/>
</dbReference>
<accession>A0A517NMQ5</accession>
<reference evidence="2 3" key="1">
    <citation type="submission" date="2019-02" db="EMBL/GenBank/DDBJ databases">
        <title>Deep-cultivation of Planctomycetes and their phenomic and genomic characterization uncovers novel biology.</title>
        <authorList>
            <person name="Wiegand S."/>
            <person name="Jogler M."/>
            <person name="Boedeker C."/>
            <person name="Pinto D."/>
            <person name="Vollmers J."/>
            <person name="Rivas-Marin E."/>
            <person name="Kohn T."/>
            <person name="Peeters S.H."/>
            <person name="Heuer A."/>
            <person name="Rast P."/>
            <person name="Oberbeckmann S."/>
            <person name="Bunk B."/>
            <person name="Jeske O."/>
            <person name="Meyerdierks A."/>
            <person name="Storesund J.E."/>
            <person name="Kallscheuer N."/>
            <person name="Luecker S."/>
            <person name="Lage O.M."/>
            <person name="Pohl T."/>
            <person name="Merkel B.J."/>
            <person name="Hornburger P."/>
            <person name="Mueller R.-W."/>
            <person name="Bruemmer F."/>
            <person name="Labrenz M."/>
            <person name="Spormann A.M."/>
            <person name="Op den Camp H."/>
            <person name="Overmann J."/>
            <person name="Amann R."/>
            <person name="Jetten M.S.M."/>
            <person name="Mascher T."/>
            <person name="Medema M.H."/>
            <person name="Devos D.P."/>
            <person name="Kaster A.-K."/>
            <person name="Ovreas L."/>
            <person name="Rohde M."/>
            <person name="Galperin M.Y."/>
            <person name="Jogler C."/>
        </authorList>
    </citation>
    <scope>NUCLEOTIDE SEQUENCE [LARGE SCALE GENOMIC DNA]</scope>
    <source>
        <strain evidence="2 3">K23_9</strain>
    </source>
</reference>
<evidence type="ECO:0000313" key="3">
    <source>
        <dbReference type="Proteomes" id="UP000319817"/>
    </source>
</evidence>
<dbReference type="RefSeq" id="WP_419189559.1">
    <property type="nucleotide sequence ID" value="NZ_CP036526.1"/>
</dbReference>
<evidence type="ECO:0000313" key="2">
    <source>
        <dbReference type="EMBL" id="QDT08427.1"/>
    </source>
</evidence>
<feature type="signal peptide" evidence="1">
    <location>
        <begin position="1"/>
        <end position="26"/>
    </location>
</feature>
<name>A0A517NMQ5_9BACT</name>
<dbReference type="Proteomes" id="UP000319817">
    <property type="component" value="Chromosome"/>
</dbReference>
<evidence type="ECO:0008006" key="4">
    <source>
        <dbReference type="Google" id="ProtNLM"/>
    </source>
</evidence>